<comment type="caution">
    <text evidence="2">The sequence shown here is derived from an EMBL/GenBank/DDBJ whole genome shotgun (WGS) entry which is preliminary data.</text>
</comment>
<accession>A0A853FZ10</accession>
<keyword evidence="3" id="KW-1185">Reference proteome</keyword>
<feature type="region of interest" description="Disordered" evidence="1">
    <location>
        <begin position="38"/>
        <end position="62"/>
    </location>
</feature>
<reference evidence="2 3" key="1">
    <citation type="submission" date="2020-07" db="EMBL/GenBank/DDBJ databases">
        <title>Taxonomic revisions and descriptions of new bacterial species based on genomic comparisons in the high-G+C-content subgroup of the family Alcaligenaceae.</title>
        <authorList>
            <person name="Szabo A."/>
            <person name="Felfoldi T."/>
        </authorList>
    </citation>
    <scope>NUCLEOTIDE SEQUENCE [LARGE SCALE GENOMIC DNA]</scope>
    <source>
        <strain evidence="2 3">LMG 24012</strain>
    </source>
</reference>
<evidence type="ECO:0000313" key="3">
    <source>
        <dbReference type="Proteomes" id="UP000559809"/>
    </source>
</evidence>
<proteinExistence type="predicted"/>
<name>A0A853FZ10_9BURK</name>
<protein>
    <submittedName>
        <fullName evidence="2">Uncharacterized protein</fullName>
    </submittedName>
</protein>
<organism evidence="2 3">
    <name type="scientific">Parapusillimonas granuli</name>
    <dbReference type="NCBI Taxonomy" id="380911"/>
    <lineage>
        <taxon>Bacteria</taxon>
        <taxon>Pseudomonadati</taxon>
        <taxon>Pseudomonadota</taxon>
        <taxon>Betaproteobacteria</taxon>
        <taxon>Burkholderiales</taxon>
        <taxon>Alcaligenaceae</taxon>
        <taxon>Parapusillimonas</taxon>
    </lineage>
</organism>
<sequence>MRTWLGQLFRYALVIVEGMETNPDMGLDVVAEPKPAVMRSSPTWSRSPAVLQDDPGHYLRQS</sequence>
<gene>
    <name evidence="2" type="ORF">H0A72_08310</name>
</gene>
<evidence type="ECO:0000313" key="2">
    <source>
        <dbReference type="EMBL" id="NYT49309.1"/>
    </source>
</evidence>
<evidence type="ECO:0000256" key="1">
    <source>
        <dbReference type="SAM" id="MobiDB-lite"/>
    </source>
</evidence>
<dbReference type="Proteomes" id="UP000559809">
    <property type="component" value="Unassembled WGS sequence"/>
</dbReference>
<dbReference type="EMBL" id="JACCEM010000004">
    <property type="protein sequence ID" value="NYT49309.1"/>
    <property type="molecule type" value="Genomic_DNA"/>
</dbReference>
<dbReference type="RefSeq" id="WP_180154611.1">
    <property type="nucleotide sequence ID" value="NZ_JACCEM010000004.1"/>
</dbReference>
<dbReference type="AlphaFoldDB" id="A0A853FZ10"/>